<evidence type="ECO:0000313" key="6">
    <source>
        <dbReference type="Proteomes" id="UP000321720"/>
    </source>
</evidence>
<evidence type="ECO:0000313" key="5">
    <source>
        <dbReference type="EMBL" id="GEL95447.1"/>
    </source>
</evidence>
<dbReference type="InterPro" id="IPR050107">
    <property type="entry name" value="ABC_carbohydrate_import_ATPase"/>
</dbReference>
<dbReference type="PANTHER" id="PTHR43790:SF8">
    <property type="entry name" value="SUGAR ABC TRANSPORTER ATP-BINDING PROTEIN"/>
    <property type="match status" value="1"/>
</dbReference>
<reference evidence="5 6" key="1">
    <citation type="submission" date="2019-07" db="EMBL/GenBank/DDBJ databases">
        <title>Whole genome shotgun sequence of Cellulomonas composti NBRC 100758.</title>
        <authorList>
            <person name="Hosoyama A."/>
            <person name="Uohara A."/>
            <person name="Ohji S."/>
            <person name="Ichikawa N."/>
        </authorList>
    </citation>
    <scope>NUCLEOTIDE SEQUENCE [LARGE SCALE GENOMIC DNA]</scope>
    <source>
        <strain evidence="5 6">NBRC 100758</strain>
    </source>
</reference>
<dbReference type="InterPro" id="IPR003593">
    <property type="entry name" value="AAA+_ATPase"/>
</dbReference>
<protein>
    <submittedName>
        <fullName evidence="5">ABC transporter ATP-binding protein</fullName>
    </submittedName>
</protein>
<keyword evidence="6" id="KW-1185">Reference proteome</keyword>
<dbReference type="Gene3D" id="3.40.50.300">
    <property type="entry name" value="P-loop containing nucleotide triphosphate hydrolases"/>
    <property type="match status" value="1"/>
</dbReference>
<feature type="domain" description="ABC transporter" evidence="4">
    <location>
        <begin position="32"/>
        <end position="268"/>
    </location>
</feature>
<dbReference type="GO" id="GO:0016887">
    <property type="term" value="F:ATP hydrolysis activity"/>
    <property type="evidence" value="ECO:0007669"/>
    <property type="project" value="InterPro"/>
</dbReference>
<dbReference type="Pfam" id="PF00005">
    <property type="entry name" value="ABC_tran"/>
    <property type="match status" value="1"/>
</dbReference>
<dbReference type="CDD" id="cd03216">
    <property type="entry name" value="ABC_Carb_Monos_I"/>
    <property type="match status" value="1"/>
</dbReference>
<proteinExistence type="predicted"/>
<gene>
    <name evidence="5" type="ORF">CCO02nite_21050</name>
</gene>
<accession>A0A511JBS9</accession>
<comment type="caution">
    <text evidence="5">The sequence shown here is derived from an EMBL/GenBank/DDBJ whole genome shotgun (WGS) entry which is preliminary data.</text>
</comment>
<dbReference type="EMBL" id="BJWG01000009">
    <property type="protein sequence ID" value="GEL95447.1"/>
    <property type="molecule type" value="Genomic_DNA"/>
</dbReference>
<dbReference type="InterPro" id="IPR003439">
    <property type="entry name" value="ABC_transporter-like_ATP-bd"/>
</dbReference>
<dbReference type="SMART" id="SM00382">
    <property type="entry name" value="AAA"/>
    <property type="match status" value="1"/>
</dbReference>
<evidence type="ECO:0000259" key="4">
    <source>
        <dbReference type="PROSITE" id="PS50893"/>
    </source>
</evidence>
<dbReference type="Proteomes" id="UP000321720">
    <property type="component" value="Unassembled WGS sequence"/>
</dbReference>
<keyword evidence="2 5" id="KW-0067">ATP-binding</keyword>
<feature type="region of interest" description="Disordered" evidence="3">
    <location>
        <begin position="1"/>
        <end position="30"/>
    </location>
</feature>
<evidence type="ECO:0000256" key="3">
    <source>
        <dbReference type="SAM" id="MobiDB-lite"/>
    </source>
</evidence>
<dbReference type="PANTHER" id="PTHR43790">
    <property type="entry name" value="CARBOHYDRATE TRANSPORT ATP-BINDING PROTEIN MG119-RELATED"/>
    <property type="match status" value="1"/>
</dbReference>
<dbReference type="PROSITE" id="PS50893">
    <property type="entry name" value="ABC_TRANSPORTER_2"/>
    <property type="match status" value="1"/>
</dbReference>
<dbReference type="SUPFAM" id="SSF52540">
    <property type="entry name" value="P-loop containing nucleoside triphosphate hydrolases"/>
    <property type="match status" value="1"/>
</dbReference>
<sequence length="279" mass="29211">MIAVGVGDSVHATPTTRGAQDVTTPVPPPPLLSMRGISKNFGAVEALVGVDLDVHAHEVVALVGDNGAGKSTLAKMVAGAITPDTGLIEIDGEPTVIPTPGAAHALGVATVFQDLALCDNLDVTSNLFLGREARVGPLRDDGYMEATARRVLDSLTSRIPSVRSQLSTLSAGQRQTVAIARTLIGDPRLVVLDEPTAALSVAATAEVLTHIERLREMGLGVILISHNMMDVLAVADRIVVLRHGRNNGVFDAATTSHEQILAAITGATSRRQSRMHALR</sequence>
<keyword evidence="1" id="KW-0547">Nucleotide-binding</keyword>
<name>A0A511JBS9_9CELL</name>
<dbReference type="GO" id="GO:0005524">
    <property type="term" value="F:ATP binding"/>
    <property type="evidence" value="ECO:0007669"/>
    <property type="project" value="UniProtKB-KW"/>
</dbReference>
<dbReference type="InterPro" id="IPR027417">
    <property type="entry name" value="P-loop_NTPase"/>
</dbReference>
<evidence type="ECO:0000256" key="1">
    <source>
        <dbReference type="ARBA" id="ARBA00022741"/>
    </source>
</evidence>
<evidence type="ECO:0000256" key="2">
    <source>
        <dbReference type="ARBA" id="ARBA00022840"/>
    </source>
</evidence>
<dbReference type="AlphaFoldDB" id="A0A511JBS9"/>
<organism evidence="5 6">
    <name type="scientific">Cellulomonas composti</name>
    <dbReference type="NCBI Taxonomy" id="266130"/>
    <lineage>
        <taxon>Bacteria</taxon>
        <taxon>Bacillati</taxon>
        <taxon>Actinomycetota</taxon>
        <taxon>Actinomycetes</taxon>
        <taxon>Micrococcales</taxon>
        <taxon>Cellulomonadaceae</taxon>
        <taxon>Cellulomonas</taxon>
    </lineage>
</organism>